<dbReference type="InterPro" id="IPR051422">
    <property type="entry name" value="AlkB_tRNA_MeTrf/Diox"/>
</dbReference>
<proteinExistence type="predicted"/>
<accession>A0ABD2LPB8</accession>
<reference evidence="8 9" key="1">
    <citation type="submission" date="2024-10" db="EMBL/GenBank/DDBJ databases">
        <authorList>
            <person name="Kim D."/>
        </authorList>
    </citation>
    <scope>NUCLEOTIDE SEQUENCE [LARGE SCALE GENOMIC DNA]</scope>
    <source>
        <strain evidence="8">BH-2024</strain>
    </source>
</reference>
<evidence type="ECO:0000256" key="4">
    <source>
        <dbReference type="ARBA" id="ARBA00022833"/>
    </source>
</evidence>
<dbReference type="Gene3D" id="3.40.50.150">
    <property type="entry name" value="Vaccinia Virus protein VP39"/>
    <property type="match status" value="1"/>
</dbReference>
<dbReference type="Gene3D" id="2.60.120.590">
    <property type="entry name" value="Alpha-ketoglutarate-dependent dioxygenase AlkB-like"/>
    <property type="match status" value="1"/>
</dbReference>
<dbReference type="PROSITE" id="PS51471">
    <property type="entry name" value="FE2OG_OXY"/>
    <property type="match status" value="1"/>
</dbReference>
<evidence type="ECO:0000256" key="5">
    <source>
        <dbReference type="ARBA" id="ARBA00022884"/>
    </source>
</evidence>
<evidence type="ECO:0000313" key="9">
    <source>
        <dbReference type="Proteomes" id="UP001620626"/>
    </source>
</evidence>
<dbReference type="GO" id="GO:0008175">
    <property type="term" value="F:tRNA methyltransferase activity"/>
    <property type="evidence" value="ECO:0007669"/>
    <property type="project" value="UniProtKB-ARBA"/>
</dbReference>
<dbReference type="InterPro" id="IPR005123">
    <property type="entry name" value="Oxoglu/Fe-dep_dioxygenase_dom"/>
</dbReference>
<dbReference type="AlphaFoldDB" id="A0ABD2LPB8"/>
<dbReference type="PANTHER" id="PTHR13069">
    <property type="entry name" value="ALKYLATED DNA REPAIR PROTEIN ALKB HOMOLOG 8"/>
    <property type="match status" value="1"/>
</dbReference>
<dbReference type="EMBL" id="JBICBT010000358">
    <property type="protein sequence ID" value="KAL3116500.1"/>
    <property type="molecule type" value="Genomic_DNA"/>
</dbReference>
<keyword evidence="9" id="KW-1185">Reference proteome</keyword>
<feature type="region of interest" description="Disordered" evidence="6">
    <location>
        <begin position="534"/>
        <end position="559"/>
    </location>
</feature>
<dbReference type="InterPro" id="IPR029063">
    <property type="entry name" value="SAM-dependent_MTases_sf"/>
</dbReference>
<dbReference type="Gene3D" id="3.30.70.330">
    <property type="match status" value="1"/>
</dbReference>
<dbReference type="SUPFAM" id="SSF51197">
    <property type="entry name" value="Clavaminate synthase-like"/>
    <property type="match status" value="1"/>
</dbReference>
<dbReference type="CDD" id="cd02440">
    <property type="entry name" value="AdoMet_MTases"/>
    <property type="match status" value="1"/>
</dbReference>
<dbReference type="SUPFAM" id="SSF53335">
    <property type="entry name" value="S-adenosyl-L-methionine-dependent methyltransferases"/>
    <property type="match status" value="1"/>
</dbReference>
<keyword evidence="2" id="KW-0489">Methyltransferase</keyword>
<comment type="cofactor">
    <cofactor evidence="1">
        <name>Fe(2+)</name>
        <dbReference type="ChEBI" id="CHEBI:29033"/>
    </cofactor>
</comment>
<evidence type="ECO:0000256" key="3">
    <source>
        <dbReference type="ARBA" id="ARBA00022679"/>
    </source>
</evidence>
<dbReference type="InterPro" id="IPR013216">
    <property type="entry name" value="Methyltransf_11"/>
</dbReference>
<dbReference type="GO" id="GO:0006400">
    <property type="term" value="P:tRNA modification"/>
    <property type="evidence" value="ECO:0007669"/>
    <property type="project" value="UniProtKB-ARBA"/>
</dbReference>
<dbReference type="Pfam" id="PF13532">
    <property type="entry name" value="2OG-FeII_Oxy_2"/>
    <property type="match status" value="1"/>
</dbReference>
<dbReference type="InterPro" id="IPR035979">
    <property type="entry name" value="RBD_domain_sf"/>
</dbReference>
<dbReference type="InterPro" id="IPR027450">
    <property type="entry name" value="AlkB-like"/>
</dbReference>
<comment type="caution">
    <text evidence="8">The sequence shown here is derived from an EMBL/GenBank/DDBJ whole genome shotgun (WGS) entry which is preliminary data.</text>
</comment>
<dbReference type="InterPro" id="IPR037151">
    <property type="entry name" value="AlkB-like_sf"/>
</dbReference>
<feature type="domain" description="Fe2OG dioxygenase" evidence="7">
    <location>
        <begin position="204"/>
        <end position="309"/>
    </location>
</feature>
<sequence>MKRNKRKFTKIVSLKKDGIEISESATDTLFVSNSSHLVGVPFESLELLFRRFDPCCAFTVYPTNKSYSLVHFSAVNLAIAARNTLNGTKPKDFPSENAAPIHLFFVRQKAAYRSPPAALPNGLKIVPDFISAQHESELEQFVAKCLAERTNIQELKNRHVFHFGYVFNYSENNATDEAPQIPPIFDRIIDEICSKFDCQSADIRPNQITVNVYEPGQGIPLHLDAHSAFEEPIYSLSLLSDVVMEFRDCANSARRASAHLPRRSILSLCGDVRYRHKHGILTRQYDVHPSSNRLLKRQRRISITFRTVRRLPCQCPYVEFCDWDRAGRLRIPSGECDGRQLEQQYVAKVYDAIAPHFDLTRHSNWRCVVAFLASLPRGASLLDVGCGNGKYLLHSDALTKFGCDISSNLLRITTRKGCANVFCADALQLPVRDGAFDAAISVAVVHHFSTRRRRVRALSELLRVVRSGGRVLVTAWAMEQFSPNEVPSIYTSKMRANKATDVEDGDDGQLQIAEDAVGKMLRIHDGKQFKQQDMLVPWSSSNNSGDQKKQTEEEDGQKQYGQKDYFRYYHLFTKSEFSDLIDSEFPNCCDIESESYDEGNWRDLYGMMPHFGTGFNFEHFVRQQFHSYSTIIARRIGTFFRSHPSTDNGSIGF</sequence>
<evidence type="ECO:0000259" key="7">
    <source>
        <dbReference type="PROSITE" id="PS51471"/>
    </source>
</evidence>
<dbReference type="Proteomes" id="UP001620626">
    <property type="component" value="Unassembled WGS sequence"/>
</dbReference>
<evidence type="ECO:0000256" key="1">
    <source>
        <dbReference type="ARBA" id="ARBA00001954"/>
    </source>
</evidence>
<dbReference type="GO" id="GO:0003723">
    <property type="term" value="F:RNA binding"/>
    <property type="evidence" value="ECO:0007669"/>
    <property type="project" value="UniProtKB-KW"/>
</dbReference>
<evidence type="ECO:0000256" key="6">
    <source>
        <dbReference type="SAM" id="MobiDB-lite"/>
    </source>
</evidence>
<keyword evidence="4" id="KW-0862">Zinc</keyword>
<dbReference type="InterPro" id="IPR012677">
    <property type="entry name" value="Nucleotide-bd_a/b_plait_sf"/>
</dbReference>
<dbReference type="PANTHER" id="PTHR13069:SF21">
    <property type="entry name" value="ALKYLATED DNA REPAIR PROTEIN ALKB HOMOLOG 8"/>
    <property type="match status" value="1"/>
</dbReference>
<gene>
    <name evidence="8" type="ORF">niasHT_006947</name>
</gene>
<name>A0ABD2LPB8_9BILA</name>
<dbReference type="Pfam" id="PF08241">
    <property type="entry name" value="Methyltransf_11"/>
    <property type="match status" value="1"/>
</dbReference>
<dbReference type="GO" id="GO:0032259">
    <property type="term" value="P:methylation"/>
    <property type="evidence" value="ECO:0007669"/>
    <property type="project" value="UniProtKB-KW"/>
</dbReference>
<evidence type="ECO:0000313" key="8">
    <source>
        <dbReference type="EMBL" id="KAL3116500.1"/>
    </source>
</evidence>
<evidence type="ECO:0000256" key="2">
    <source>
        <dbReference type="ARBA" id="ARBA00022603"/>
    </source>
</evidence>
<dbReference type="SUPFAM" id="SSF54928">
    <property type="entry name" value="RNA-binding domain, RBD"/>
    <property type="match status" value="1"/>
</dbReference>
<keyword evidence="3" id="KW-0808">Transferase</keyword>
<organism evidence="8 9">
    <name type="scientific">Heterodera trifolii</name>
    <dbReference type="NCBI Taxonomy" id="157864"/>
    <lineage>
        <taxon>Eukaryota</taxon>
        <taxon>Metazoa</taxon>
        <taxon>Ecdysozoa</taxon>
        <taxon>Nematoda</taxon>
        <taxon>Chromadorea</taxon>
        <taxon>Rhabditida</taxon>
        <taxon>Tylenchina</taxon>
        <taxon>Tylenchomorpha</taxon>
        <taxon>Tylenchoidea</taxon>
        <taxon>Heteroderidae</taxon>
        <taxon>Heteroderinae</taxon>
        <taxon>Heterodera</taxon>
    </lineage>
</organism>
<protein>
    <recommendedName>
        <fullName evidence="7">Fe2OG dioxygenase domain-containing protein</fullName>
    </recommendedName>
</protein>
<keyword evidence="5" id="KW-0694">RNA-binding</keyword>